<dbReference type="InterPro" id="IPR007848">
    <property type="entry name" value="Small_mtfrase_dom"/>
</dbReference>
<protein>
    <submittedName>
        <fullName evidence="4">16S RNA methylase</fullName>
    </submittedName>
</protein>
<gene>
    <name evidence="4" type="ORF">IV67_GL001142</name>
</gene>
<name>A0A0R2JFJ4_9LACO</name>
<sequence>MDKDEVKTMTDYYYTEEPTAAHDEHTFQFDLLGHPLTFTTDAGVFSKSTVDYGTRAMLEAFDRDEIPDGPILDLGAGYGPVAISLAKTLPDRQFVAAEINHRAAGLIVRNAQANQVADQIEVVTSDCYENVHDRFAAILVNPPVRAGKDVVQTMISEAKNHLLPEGTLTVVLQKKQGAPSAKKLMLETFDNAQTISKDKGYYIMESVYVDGTNA</sequence>
<evidence type="ECO:0000256" key="2">
    <source>
        <dbReference type="ARBA" id="ARBA00022679"/>
    </source>
</evidence>
<reference evidence="4 5" key="1">
    <citation type="journal article" date="2015" name="Genome Announc.">
        <title>Expanding the biotechnology potential of lactobacilli through comparative genomics of 213 strains and associated genera.</title>
        <authorList>
            <person name="Sun Z."/>
            <person name="Harris H.M."/>
            <person name="McCann A."/>
            <person name="Guo C."/>
            <person name="Argimon S."/>
            <person name="Zhang W."/>
            <person name="Yang X."/>
            <person name="Jeffery I.B."/>
            <person name="Cooney J.C."/>
            <person name="Kagawa T.F."/>
            <person name="Liu W."/>
            <person name="Song Y."/>
            <person name="Salvetti E."/>
            <person name="Wrobel A."/>
            <person name="Rasinkangas P."/>
            <person name="Parkhill J."/>
            <person name="Rea M.C."/>
            <person name="O'Sullivan O."/>
            <person name="Ritari J."/>
            <person name="Douillard F.P."/>
            <person name="Paul Ross R."/>
            <person name="Yang R."/>
            <person name="Briner A.E."/>
            <person name="Felis G.E."/>
            <person name="de Vos W.M."/>
            <person name="Barrangou R."/>
            <person name="Klaenhammer T.R."/>
            <person name="Caufield P.W."/>
            <person name="Cui Y."/>
            <person name="Zhang H."/>
            <person name="O'Toole P.W."/>
        </authorList>
    </citation>
    <scope>NUCLEOTIDE SEQUENCE [LARGE SCALE GENOMIC DNA]</scope>
    <source>
        <strain evidence="4 5">DSM 20014</strain>
    </source>
</reference>
<dbReference type="PATRIC" id="fig|1620.3.peg.1156"/>
<dbReference type="InterPro" id="IPR029063">
    <property type="entry name" value="SAM-dependent_MTases_sf"/>
</dbReference>
<dbReference type="InterPro" id="IPR046977">
    <property type="entry name" value="RsmC/RlmG"/>
</dbReference>
<dbReference type="SUPFAM" id="SSF53335">
    <property type="entry name" value="S-adenosyl-L-methionine-dependent methyltransferases"/>
    <property type="match status" value="1"/>
</dbReference>
<proteinExistence type="predicted"/>
<keyword evidence="2" id="KW-0808">Transferase</keyword>
<dbReference type="PANTHER" id="PTHR47816">
    <property type="entry name" value="RIBOSOMAL RNA SMALL SUBUNIT METHYLTRANSFERASE C"/>
    <property type="match status" value="1"/>
</dbReference>
<feature type="domain" description="Methyltransferase small" evidence="3">
    <location>
        <begin position="36"/>
        <end position="204"/>
    </location>
</feature>
<evidence type="ECO:0000313" key="5">
    <source>
        <dbReference type="Proteomes" id="UP000051673"/>
    </source>
</evidence>
<dbReference type="STRING" id="1620.IV67_GL001142"/>
<dbReference type="PANTHER" id="PTHR47816:SF4">
    <property type="entry name" value="RIBOSOMAL RNA SMALL SUBUNIT METHYLTRANSFERASE C"/>
    <property type="match status" value="1"/>
</dbReference>
<comment type="caution">
    <text evidence="4">The sequence shown here is derived from an EMBL/GenBank/DDBJ whole genome shotgun (WGS) entry which is preliminary data.</text>
</comment>
<accession>A0A0R2JFJ4</accession>
<dbReference type="Proteomes" id="UP000051673">
    <property type="component" value="Unassembled WGS sequence"/>
</dbReference>
<evidence type="ECO:0000259" key="3">
    <source>
        <dbReference type="Pfam" id="PF05175"/>
    </source>
</evidence>
<evidence type="ECO:0000313" key="4">
    <source>
        <dbReference type="EMBL" id="KRN76091.1"/>
    </source>
</evidence>
<evidence type="ECO:0000256" key="1">
    <source>
        <dbReference type="ARBA" id="ARBA00022603"/>
    </source>
</evidence>
<keyword evidence="5" id="KW-1185">Reference proteome</keyword>
<keyword evidence="1 4" id="KW-0489">Methyltransferase</keyword>
<organism evidence="4 5">
    <name type="scientific">Weissella minor</name>
    <dbReference type="NCBI Taxonomy" id="1620"/>
    <lineage>
        <taxon>Bacteria</taxon>
        <taxon>Bacillati</taxon>
        <taxon>Bacillota</taxon>
        <taxon>Bacilli</taxon>
        <taxon>Lactobacillales</taxon>
        <taxon>Lactobacillaceae</taxon>
        <taxon>Weissella</taxon>
    </lineage>
</organism>
<dbReference type="Gene3D" id="3.40.50.150">
    <property type="entry name" value="Vaccinia Virus protein VP39"/>
    <property type="match status" value="1"/>
</dbReference>
<dbReference type="CDD" id="cd02440">
    <property type="entry name" value="AdoMet_MTases"/>
    <property type="match status" value="1"/>
</dbReference>
<dbReference type="GO" id="GO:0008757">
    <property type="term" value="F:S-adenosylmethionine-dependent methyltransferase activity"/>
    <property type="evidence" value="ECO:0007669"/>
    <property type="project" value="InterPro"/>
</dbReference>
<dbReference type="GO" id="GO:0032259">
    <property type="term" value="P:methylation"/>
    <property type="evidence" value="ECO:0007669"/>
    <property type="project" value="UniProtKB-KW"/>
</dbReference>
<dbReference type="EMBL" id="JQCD01000031">
    <property type="protein sequence ID" value="KRN76091.1"/>
    <property type="molecule type" value="Genomic_DNA"/>
</dbReference>
<dbReference type="AlphaFoldDB" id="A0A0R2JFJ4"/>
<dbReference type="Pfam" id="PF05175">
    <property type="entry name" value="MTS"/>
    <property type="match status" value="1"/>
</dbReference>